<dbReference type="GO" id="GO:0032039">
    <property type="term" value="C:integrator complex"/>
    <property type="evidence" value="ECO:0007669"/>
    <property type="project" value="InterPro"/>
</dbReference>
<evidence type="ECO:0000313" key="6">
    <source>
        <dbReference type="EMBL" id="CAD7080625.1"/>
    </source>
</evidence>
<feature type="domain" description="Integrator complex subunit 14 beta-barrel" evidence="4">
    <location>
        <begin position="277"/>
        <end position="344"/>
    </location>
</feature>
<dbReference type="Pfam" id="PF20504">
    <property type="entry name" value="IntS14_C"/>
    <property type="match status" value="1"/>
</dbReference>
<dbReference type="InterPro" id="IPR039841">
    <property type="entry name" value="INTS14"/>
</dbReference>
<evidence type="ECO:0000259" key="4">
    <source>
        <dbReference type="Pfam" id="PF19435"/>
    </source>
</evidence>
<name>A0A7R8YQM0_HERIL</name>
<reference evidence="6 7" key="1">
    <citation type="submission" date="2020-11" db="EMBL/GenBank/DDBJ databases">
        <authorList>
            <person name="Wallbank WR R."/>
            <person name="Pardo Diaz C."/>
            <person name="Kozak K."/>
            <person name="Martin S."/>
            <person name="Jiggins C."/>
            <person name="Moest M."/>
            <person name="Warren A I."/>
            <person name="Generalovic N T."/>
            <person name="Byers J.R.P. K."/>
            <person name="Montejo-Kovacevich G."/>
            <person name="Yen C E."/>
        </authorList>
    </citation>
    <scope>NUCLEOTIDE SEQUENCE [LARGE SCALE GENOMIC DNA]</scope>
</reference>
<dbReference type="GO" id="GO:0034472">
    <property type="term" value="P:snRNA 3'-end processing"/>
    <property type="evidence" value="ECO:0007669"/>
    <property type="project" value="TreeGrafter"/>
</dbReference>
<dbReference type="AlphaFoldDB" id="A0A7R8YQM0"/>
<keyword evidence="7" id="KW-1185">Reference proteome</keyword>
<gene>
    <name evidence="6" type="ORF">HERILL_LOCUS3771</name>
</gene>
<dbReference type="OrthoDB" id="2374335at2759"/>
<dbReference type="InterPro" id="IPR045814">
    <property type="entry name" value="IntS14_b-barrel"/>
</dbReference>
<protein>
    <recommendedName>
        <fullName evidence="8">Integrator complex subunit 14</fullName>
    </recommendedName>
</protein>
<dbReference type="Pfam" id="PF19435">
    <property type="entry name" value="IntS14_b-barrel"/>
    <property type="match status" value="2"/>
</dbReference>
<dbReference type="PANTHER" id="PTHR13532">
    <property type="match status" value="1"/>
</dbReference>
<organism evidence="6 7">
    <name type="scientific">Hermetia illucens</name>
    <name type="common">Black soldier fly</name>
    <dbReference type="NCBI Taxonomy" id="343691"/>
    <lineage>
        <taxon>Eukaryota</taxon>
        <taxon>Metazoa</taxon>
        <taxon>Ecdysozoa</taxon>
        <taxon>Arthropoda</taxon>
        <taxon>Hexapoda</taxon>
        <taxon>Insecta</taxon>
        <taxon>Pterygota</taxon>
        <taxon>Neoptera</taxon>
        <taxon>Endopterygota</taxon>
        <taxon>Diptera</taxon>
        <taxon>Brachycera</taxon>
        <taxon>Stratiomyomorpha</taxon>
        <taxon>Stratiomyidae</taxon>
        <taxon>Hermetiinae</taxon>
        <taxon>Hermetia</taxon>
    </lineage>
</organism>
<dbReference type="FunCoup" id="A0A7R8YQM0">
    <property type="interactions" value="2477"/>
</dbReference>
<dbReference type="PANTHER" id="PTHR13532:SF3">
    <property type="entry name" value="INTEGRATOR COMPLEX SUBUNIT 14"/>
    <property type="match status" value="1"/>
</dbReference>
<evidence type="ECO:0008006" key="8">
    <source>
        <dbReference type="Google" id="ProtNLM"/>
    </source>
</evidence>
<evidence type="ECO:0000256" key="1">
    <source>
        <dbReference type="ARBA" id="ARBA00004123"/>
    </source>
</evidence>
<evidence type="ECO:0000313" key="7">
    <source>
        <dbReference type="Proteomes" id="UP000594454"/>
    </source>
</evidence>
<comment type="subcellular location">
    <subcellularLocation>
        <location evidence="1">Nucleus</location>
    </subcellularLocation>
</comment>
<dbReference type="InParanoid" id="A0A7R8YQM0"/>
<proteinExistence type="predicted"/>
<feature type="domain" description="Integrator complex subunit 14 beta-barrel" evidence="4">
    <location>
        <begin position="164"/>
        <end position="254"/>
    </location>
</feature>
<sequence>MQYEVLVDFTRDYDLIRQALKKVEHFDKTHLESMLKGVSNILASNWGTQNFCQILAFTDCGMGFGKTALRQTIANVTSNRHDPEYVWLSFLSSSRLTFICLGNLNDDYFALAIKQYQQFLDISDQKGQLFIPAVREDSNKADKSGDLDYNTVTEMVERMCENNFKPFEATLKCGSYHKLECSVLMWPPPVPYKSKDLLGKETIQMISKKIDICGFLKLSDIGSPVSVSRHLIVPKMEGEKSTKKGEKGSSAESPASSNEFEKLENEIRQFYAKGDSGNSDDEDGKSSSSAESNKESFCVLLHGALKVESMAALVLLNDNWFGFIHSYADSKKKSNLMLNILQPGNDVIPWLGDLRYLSTIDDALPGEYPSFPVKADKRSYTQNCVVWIKQAGLQSDIQKVLRHAKKMPEKTPHFYKELNRIRRAALSLGFIELLEGLANIFDRESTVLPSNANPDCAIQLKHAANELRKITNRDIKTLITALPTKYNQL</sequence>
<feature type="domain" description="Integrator complex subunit 14 C-terminal" evidence="5">
    <location>
        <begin position="385"/>
        <end position="487"/>
    </location>
</feature>
<dbReference type="Proteomes" id="UP000594454">
    <property type="component" value="Chromosome 2"/>
</dbReference>
<accession>A0A7R8YQM0</accession>
<feature type="compositionally biased region" description="Basic and acidic residues" evidence="3">
    <location>
        <begin position="236"/>
        <end position="249"/>
    </location>
</feature>
<evidence type="ECO:0000256" key="3">
    <source>
        <dbReference type="SAM" id="MobiDB-lite"/>
    </source>
</evidence>
<dbReference type="InterPro" id="IPR046471">
    <property type="entry name" value="IntS14_C"/>
</dbReference>
<feature type="region of interest" description="Disordered" evidence="3">
    <location>
        <begin position="232"/>
        <end position="258"/>
    </location>
</feature>
<evidence type="ECO:0000259" key="5">
    <source>
        <dbReference type="Pfam" id="PF20504"/>
    </source>
</evidence>
<keyword evidence="2" id="KW-0539">Nucleus</keyword>
<dbReference type="EMBL" id="LR899010">
    <property type="protein sequence ID" value="CAD7080625.1"/>
    <property type="molecule type" value="Genomic_DNA"/>
</dbReference>
<evidence type="ECO:0000256" key="2">
    <source>
        <dbReference type="ARBA" id="ARBA00023242"/>
    </source>
</evidence>